<evidence type="ECO:0000313" key="4">
    <source>
        <dbReference type="Proteomes" id="UP000515240"/>
    </source>
</evidence>
<dbReference type="Gene3D" id="2.60.40.10">
    <property type="entry name" value="Immunoglobulins"/>
    <property type="match status" value="1"/>
</dbReference>
<dbReference type="SUPFAM" id="SSF49265">
    <property type="entry name" value="Fibronectin type III"/>
    <property type="match status" value="1"/>
</dbReference>
<accession>A0A7G5EJE9</accession>
<keyword evidence="4" id="KW-1185">Reference proteome</keyword>
<dbReference type="CDD" id="cd00063">
    <property type="entry name" value="FN3"/>
    <property type="match status" value="1"/>
</dbReference>
<feature type="domain" description="Fibronectin type-III" evidence="2">
    <location>
        <begin position="210"/>
        <end position="305"/>
    </location>
</feature>
<dbReference type="InterPro" id="IPR013783">
    <property type="entry name" value="Ig-like_fold"/>
</dbReference>
<dbReference type="InterPro" id="IPR003961">
    <property type="entry name" value="FN3_dom"/>
</dbReference>
<organism evidence="3 4">
    <name type="scientific">Comamonas piscis</name>
    <dbReference type="NCBI Taxonomy" id="1562974"/>
    <lineage>
        <taxon>Bacteria</taxon>
        <taxon>Pseudomonadati</taxon>
        <taxon>Pseudomonadota</taxon>
        <taxon>Betaproteobacteria</taxon>
        <taxon>Burkholderiales</taxon>
        <taxon>Comamonadaceae</taxon>
        <taxon>Comamonas</taxon>
    </lineage>
</organism>
<protein>
    <submittedName>
        <fullName evidence="3">IPTL-CTERM sorting domain-containing protein</fullName>
    </submittedName>
</protein>
<gene>
    <name evidence="3" type="ORF">HS961_15465</name>
</gene>
<evidence type="ECO:0000256" key="1">
    <source>
        <dbReference type="SAM" id="SignalP"/>
    </source>
</evidence>
<dbReference type="RefSeq" id="WP_182323468.1">
    <property type="nucleotide sequence ID" value="NZ_CP058554.1"/>
</dbReference>
<reference evidence="3 4" key="1">
    <citation type="journal article" date="2020" name="G3 (Bethesda)">
        <title>CeMbio - The Caenorhabditis elegans Microbiome Resource.</title>
        <authorList>
            <person name="Dirksen P."/>
            <person name="Assie A."/>
            <person name="Zimmermann J."/>
            <person name="Zhang F."/>
            <person name="Tietje A.M."/>
            <person name="Marsh S.A."/>
            <person name="Felix M.A."/>
            <person name="Shapira M."/>
            <person name="Kaleta C."/>
            <person name="Schulenburg H."/>
            <person name="Samuel B."/>
        </authorList>
    </citation>
    <scope>NUCLEOTIDE SEQUENCE [LARGE SCALE GENOMIC DNA]</scope>
    <source>
        <strain evidence="3 4">BIGb0172</strain>
    </source>
</reference>
<dbReference type="PROSITE" id="PS50853">
    <property type="entry name" value="FN3"/>
    <property type="match status" value="1"/>
</dbReference>
<evidence type="ECO:0000259" key="2">
    <source>
        <dbReference type="PROSITE" id="PS50853"/>
    </source>
</evidence>
<dbReference type="InterPro" id="IPR026442">
    <property type="entry name" value="IPTL_CTERM"/>
</dbReference>
<name>A0A7G5EJE9_9BURK</name>
<sequence length="341" mass="35242">MLSLPSALPSRTKPMGAFFVPLALSMALATSAVNAQSIDTTTTWDGSSSVSSFGLPNTATYGQTIMAPTLPAKLQAFEIRINPQGMAFPFKFYVYEWDPVAQQATGPQMYASAVQTTEAVSVFQTYAVSDLNVTLVPGKSYVLFASVSETPGPVASSRWGSVDGGSYADGQFVFVNNSGNPSAWTSQQWTTNWNGGIDLAFKAGIFYVGAPVAPMLSLDSTGDSRASFGLSLSDSGAAPLQQYNLSCSPQGDGAVVTGSGSTSTLTLIGLVNGTTYDCTATATNGDGLTGPASNIVAVTPRAAPAAPTPVPTLSEWGTMLLSALVAGLGILGMSRASRRHR</sequence>
<dbReference type="InterPro" id="IPR036116">
    <property type="entry name" value="FN3_sf"/>
</dbReference>
<evidence type="ECO:0000313" key="3">
    <source>
        <dbReference type="EMBL" id="QMV74124.1"/>
    </source>
</evidence>
<dbReference type="KEGG" id="cpis:HS961_15465"/>
<proteinExistence type="predicted"/>
<feature type="chain" id="PRO_5028893810" evidence="1">
    <location>
        <begin position="36"/>
        <end position="341"/>
    </location>
</feature>
<dbReference type="AlphaFoldDB" id="A0A7G5EJE9"/>
<feature type="signal peptide" evidence="1">
    <location>
        <begin position="1"/>
        <end position="35"/>
    </location>
</feature>
<dbReference type="EMBL" id="CP058554">
    <property type="protein sequence ID" value="QMV74124.1"/>
    <property type="molecule type" value="Genomic_DNA"/>
</dbReference>
<dbReference type="NCBIfam" id="TIGR04174">
    <property type="entry name" value="IPTL_CTERM"/>
    <property type="match status" value="1"/>
</dbReference>
<dbReference type="Proteomes" id="UP000515240">
    <property type="component" value="Chromosome"/>
</dbReference>
<dbReference type="Pfam" id="PF18203">
    <property type="entry name" value="IPTL-CTERM"/>
    <property type="match status" value="1"/>
</dbReference>
<keyword evidence="1" id="KW-0732">Signal</keyword>